<dbReference type="SUPFAM" id="SSF47616">
    <property type="entry name" value="GST C-terminal domain-like"/>
    <property type="match status" value="1"/>
</dbReference>
<dbReference type="AlphaFoldDB" id="A0A3M7L0D3"/>
<dbReference type="PANTHER" id="PTHR32419">
    <property type="entry name" value="GLUTATHIONYL-HYDROQUINONE REDUCTASE"/>
    <property type="match status" value="1"/>
</dbReference>
<dbReference type="Gene3D" id="3.40.30.10">
    <property type="entry name" value="Glutaredoxin"/>
    <property type="match status" value="1"/>
</dbReference>
<protein>
    <recommendedName>
        <fullName evidence="1">GST C-terminal domain-containing protein</fullName>
    </recommendedName>
</protein>
<dbReference type="InterPro" id="IPR047047">
    <property type="entry name" value="GST_Omega-like_C"/>
</dbReference>
<dbReference type="InterPro" id="IPR036249">
    <property type="entry name" value="Thioredoxin-like_sf"/>
</dbReference>
<dbReference type="SFLD" id="SFLDG01206">
    <property type="entry name" value="Xi.1"/>
    <property type="match status" value="1"/>
</dbReference>
<dbReference type="SFLD" id="SFLDG01148">
    <property type="entry name" value="Xi_(cytGST)"/>
    <property type="match status" value="1"/>
</dbReference>
<evidence type="ECO:0000259" key="1">
    <source>
        <dbReference type="PROSITE" id="PS50405"/>
    </source>
</evidence>
<dbReference type="InterPro" id="IPR010987">
    <property type="entry name" value="Glutathione-S-Trfase_C-like"/>
</dbReference>
<dbReference type="Pfam" id="PF13409">
    <property type="entry name" value="GST_N_2"/>
    <property type="match status" value="1"/>
</dbReference>
<dbReference type="FunFam" id="3.40.30.10:FF:000499">
    <property type="entry name" value="Glutathione S-transferase"/>
    <property type="match status" value="1"/>
</dbReference>
<dbReference type="InterPro" id="IPR004045">
    <property type="entry name" value="Glutathione_S-Trfase_N"/>
</dbReference>
<dbReference type="InterPro" id="IPR036282">
    <property type="entry name" value="Glutathione-S-Trfase_C_sf"/>
</dbReference>
<dbReference type="InterPro" id="IPR016639">
    <property type="entry name" value="GST_Omega/GSH"/>
</dbReference>
<dbReference type="GO" id="GO:0005737">
    <property type="term" value="C:cytoplasm"/>
    <property type="evidence" value="ECO:0007669"/>
    <property type="project" value="TreeGrafter"/>
</dbReference>
<dbReference type="Pfam" id="PF13410">
    <property type="entry name" value="GST_C_2"/>
    <property type="match status" value="1"/>
</dbReference>
<dbReference type="GO" id="GO:0004364">
    <property type="term" value="F:glutathione transferase activity"/>
    <property type="evidence" value="ECO:0007669"/>
    <property type="project" value="InterPro"/>
</dbReference>
<organism evidence="2 3">
    <name type="scientific">Auxenochlorella protothecoides</name>
    <name type="common">Green microalga</name>
    <name type="synonym">Chlorella protothecoides</name>
    <dbReference type="NCBI Taxonomy" id="3075"/>
    <lineage>
        <taxon>Eukaryota</taxon>
        <taxon>Viridiplantae</taxon>
        <taxon>Chlorophyta</taxon>
        <taxon>core chlorophytes</taxon>
        <taxon>Trebouxiophyceae</taxon>
        <taxon>Chlorellales</taxon>
        <taxon>Chlorellaceae</taxon>
        <taxon>Auxenochlorella</taxon>
    </lineage>
</organism>
<dbReference type="EMBL" id="QOKY01000160">
    <property type="protein sequence ID" value="RMZ55510.1"/>
    <property type="molecule type" value="Genomic_DNA"/>
</dbReference>
<proteinExistence type="predicted"/>
<dbReference type="PROSITE" id="PS50405">
    <property type="entry name" value="GST_CTER"/>
    <property type="match status" value="1"/>
</dbReference>
<dbReference type="Gene3D" id="1.20.1050.10">
    <property type="match status" value="1"/>
</dbReference>
<feature type="domain" description="GST C-terminal" evidence="1">
    <location>
        <begin position="206"/>
        <end position="344"/>
    </location>
</feature>
<evidence type="ECO:0000313" key="3">
    <source>
        <dbReference type="Proteomes" id="UP000279271"/>
    </source>
</evidence>
<dbReference type="SUPFAM" id="SSF52833">
    <property type="entry name" value="Thioredoxin-like"/>
    <property type="match status" value="1"/>
</dbReference>
<gene>
    <name evidence="2" type="ORF">APUTEX25_000093</name>
</gene>
<sequence>MLRVVGQNLLLPPRATPLRCIRTMSKARTALEEMGDKGAFKRQESVFRNQVAKGSRFEPEAGRYHLYVSLACPWASRCVAGLYLKGLEESIGLSVTHPTWQRTRPDSPDDTHAGWTFASPGDAPFTPVSGHGSVDCAGCVPDPHYHAKNVRQLYELAEDTFGKYTVPILWDTKEKTIVNNESSEILRIFNSAFNDVATKPELDLYPEDLRAKIDEVNDWVYTYINNGVYRCGFATSQEAYEEAFRGLFEHLDKAEALLSKQRYLAGDRFTEADLRLFVTLIRFDEVYVVSSLGPTRMGDLAVYFKTNKKAIHEYPNLCNHTRDVFQIPGEVYHSLMPVQSLVAFAEVRESVNIDHLKRHYFTSHPKLNTYSVIPVGGEAWWEQPHDRERFSSSA</sequence>
<evidence type="ECO:0000313" key="2">
    <source>
        <dbReference type="EMBL" id="RMZ55510.1"/>
    </source>
</evidence>
<dbReference type="PANTHER" id="PTHR32419:SF6">
    <property type="entry name" value="GLUTATHIONE S-TRANSFERASE OMEGA-LIKE 1-RELATED"/>
    <property type="match status" value="1"/>
</dbReference>
<name>A0A3M7L0D3_AUXPR</name>
<dbReference type="CDD" id="cd03190">
    <property type="entry name" value="GST_C_Omega_like"/>
    <property type="match status" value="1"/>
</dbReference>
<dbReference type="Proteomes" id="UP000279271">
    <property type="component" value="Unassembled WGS sequence"/>
</dbReference>
<reference evidence="3" key="1">
    <citation type="journal article" date="2018" name="Algal Res.">
        <title>Characterization of plant carbon substrate utilization by Auxenochlorella protothecoides.</title>
        <authorList>
            <person name="Vogler B.W."/>
            <person name="Starkenburg S.R."/>
            <person name="Sudasinghe N."/>
            <person name="Schambach J.Y."/>
            <person name="Rollin J.A."/>
            <person name="Pattathil S."/>
            <person name="Barry A.N."/>
        </authorList>
    </citation>
    <scope>NUCLEOTIDE SEQUENCE [LARGE SCALE GENOMIC DNA]</scope>
    <source>
        <strain evidence="3">UTEX 25</strain>
    </source>
</reference>
<dbReference type="InterPro" id="IPR040079">
    <property type="entry name" value="Glutathione_S-Trfase"/>
</dbReference>
<comment type="caution">
    <text evidence="2">The sequence shown here is derived from an EMBL/GenBank/DDBJ whole genome shotgun (WGS) entry which is preliminary data.</text>
</comment>
<accession>A0A3M7L0D3</accession>
<dbReference type="SFLD" id="SFLDS00019">
    <property type="entry name" value="Glutathione_Transferase_(cytos"/>
    <property type="match status" value="1"/>
</dbReference>